<accession>W9KB38</accession>
<gene>
    <name evidence="2" type="ORF">FOZG_10166</name>
</gene>
<reference evidence="2" key="2">
    <citation type="submission" date="2012-06" db="EMBL/GenBank/DDBJ databases">
        <title>Annotation of the Genome Sequence of Fusarium oxysporum Fo47.</title>
        <authorList>
            <consortium name="The Broad Institute Genomics Platform"/>
            <person name="Ma L.-J."/>
            <person name="Corby-Kistler H."/>
            <person name="Broz K."/>
            <person name="Gale L.R."/>
            <person name="Jonkers W."/>
            <person name="O'Donnell K."/>
            <person name="Ploetz R."/>
            <person name="Steinberg C."/>
            <person name="Schwartz D.C."/>
            <person name="VanEtten H."/>
            <person name="Zhou S."/>
            <person name="Young S.K."/>
            <person name="Zeng Q."/>
            <person name="Gargeya S."/>
            <person name="Fitzgerald M."/>
            <person name="Abouelleil A."/>
            <person name="Alvarado L."/>
            <person name="Chapman S.B."/>
            <person name="Gainer-Dewar J."/>
            <person name="Goldberg J."/>
            <person name="Griggs A."/>
            <person name="Gujja S."/>
            <person name="Hansen M."/>
            <person name="Howarth C."/>
            <person name="Imamovic A."/>
            <person name="Ireland A."/>
            <person name="Larimer J."/>
            <person name="McCowan C."/>
            <person name="Murphy C."/>
            <person name="Pearson M."/>
            <person name="Poon T.W."/>
            <person name="Priest M."/>
            <person name="Roberts A."/>
            <person name="Saif S."/>
            <person name="Shea T."/>
            <person name="Sykes S."/>
            <person name="Wortman J."/>
            <person name="Nusbaum C."/>
            <person name="Birren B."/>
        </authorList>
    </citation>
    <scope>NUCLEOTIDE SEQUENCE</scope>
    <source>
        <strain evidence="2">Fo47</strain>
    </source>
</reference>
<dbReference type="EMBL" id="JH717901">
    <property type="protein sequence ID" value="EWZ38608.1"/>
    <property type="molecule type" value="Genomic_DNA"/>
</dbReference>
<dbReference type="AlphaFoldDB" id="W9KB38"/>
<reference evidence="2" key="1">
    <citation type="submission" date="2011-06" db="EMBL/GenBank/DDBJ databases">
        <title>The Genome Sequence of Fusarium oxysporum Fo47.</title>
        <authorList>
            <consortium name="The Broad Institute Genome Sequencing Platform"/>
            <person name="Ma L.-J."/>
            <person name="Gale L.R."/>
            <person name="Schwartz D.C."/>
            <person name="Zhou S."/>
            <person name="Corby-Kistler H."/>
            <person name="Young S.K."/>
            <person name="Zeng Q."/>
            <person name="Gargeya S."/>
            <person name="Fitzgerald M."/>
            <person name="Haas B."/>
            <person name="Abouelleil A."/>
            <person name="Alvarado L."/>
            <person name="Arachchi H.M."/>
            <person name="Berlin A."/>
            <person name="Brown A."/>
            <person name="Chapman S.B."/>
            <person name="Chen Z."/>
            <person name="Dunbar C."/>
            <person name="Freedman E."/>
            <person name="Gearin G."/>
            <person name="Gellesch M."/>
            <person name="Goldberg J."/>
            <person name="Griggs A."/>
            <person name="Gujja S."/>
            <person name="Heiman D."/>
            <person name="Howarth C."/>
            <person name="Larson L."/>
            <person name="Lui A."/>
            <person name="MacDonald P.J.P."/>
            <person name="Mehta T."/>
            <person name="Montmayeur A."/>
            <person name="Murphy C."/>
            <person name="Neiman D."/>
            <person name="Pearson M."/>
            <person name="Priest M."/>
            <person name="Roberts A."/>
            <person name="Saif S."/>
            <person name="Shea T."/>
            <person name="Shenoy N."/>
            <person name="Sisk P."/>
            <person name="Stolte C."/>
            <person name="Sykes S."/>
            <person name="Wortman J."/>
            <person name="Nusbaum C."/>
            <person name="Birren B."/>
        </authorList>
    </citation>
    <scope>NUCLEOTIDE SEQUENCE [LARGE SCALE GENOMIC DNA]</scope>
    <source>
        <strain evidence="2">Fo47</strain>
    </source>
</reference>
<evidence type="ECO:0000256" key="1">
    <source>
        <dbReference type="SAM" id="MobiDB-lite"/>
    </source>
</evidence>
<protein>
    <submittedName>
        <fullName evidence="2">Uncharacterized protein</fullName>
    </submittedName>
</protein>
<name>W9KB38_FUSOX</name>
<dbReference type="Proteomes" id="UP000030766">
    <property type="component" value="Unassembled WGS sequence"/>
</dbReference>
<evidence type="ECO:0000313" key="2">
    <source>
        <dbReference type="EMBL" id="EWZ38608.1"/>
    </source>
</evidence>
<feature type="region of interest" description="Disordered" evidence="1">
    <location>
        <begin position="1"/>
        <end position="25"/>
    </location>
</feature>
<dbReference type="HOGENOM" id="CLU_3320057_0_0_1"/>
<feature type="compositionally biased region" description="Polar residues" evidence="1">
    <location>
        <begin position="12"/>
        <end position="21"/>
    </location>
</feature>
<dbReference type="VEuPathDB" id="FungiDB:FOZG_10166"/>
<organism evidence="2">
    <name type="scientific">Fusarium oxysporum Fo47</name>
    <dbReference type="NCBI Taxonomy" id="660027"/>
    <lineage>
        <taxon>Eukaryota</taxon>
        <taxon>Fungi</taxon>
        <taxon>Dikarya</taxon>
        <taxon>Ascomycota</taxon>
        <taxon>Pezizomycotina</taxon>
        <taxon>Sordariomycetes</taxon>
        <taxon>Hypocreomycetidae</taxon>
        <taxon>Hypocreales</taxon>
        <taxon>Nectriaceae</taxon>
        <taxon>Fusarium</taxon>
        <taxon>Fusarium oxysporum species complex</taxon>
    </lineage>
</organism>
<proteinExistence type="predicted"/>
<sequence length="39" mass="4532">MVPLIVGGHTVRCQQRPTSDSNAHEDYWDEEKFKLLSED</sequence>